<keyword evidence="1" id="KW-0456">Lyase</keyword>
<dbReference type="EMBL" id="JBJHQE010000013">
    <property type="protein sequence ID" value="MFK9081033.1"/>
    <property type="molecule type" value="Genomic_DNA"/>
</dbReference>
<dbReference type="Proteomes" id="UP001622950">
    <property type="component" value="Unassembled WGS sequence"/>
</dbReference>
<protein>
    <submittedName>
        <fullName evidence="1">Dimethylsulfonioproprionate lyase family protein</fullName>
    </submittedName>
</protein>
<evidence type="ECO:0000313" key="2">
    <source>
        <dbReference type="Proteomes" id="UP001622950"/>
    </source>
</evidence>
<keyword evidence="2" id="KW-1185">Reference proteome</keyword>
<sequence length="223" mass="24312">MTHSNLSRFLQCFADVLDREGQPVAKSHAKRLRYLQSRLSALQDVPAARVPVQTSCEAELRTYASGCPLADALSRLMPAIHLTRSETYLAAPPSADFGNNYGYGVICGPESGPPALIKDSEISFGLMFLGPATHYPLHSHPADEIYYAVTGPSFWRTGDDAWSSRQAGEIIHHPSWIPHATLAADRPLVLLYVWQGDLDTDAAFLPDWMASDSTLTTQGAGSK</sequence>
<comment type="caution">
    <text evidence="1">The sequence shown here is derived from an EMBL/GenBank/DDBJ whole genome shotgun (WGS) entry which is preliminary data.</text>
</comment>
<gene>
    <name evidence="1" type="ORF">ACJEBM_10160</name>
</gene>
<proteinExistence type="predicted"/>
<evidence type="ECO:0000313" key="1">
    <source>
        <dbReference type="EMBL" id="MFK9081033.1"/>
    </source>
</evidence>
<name>A0ACC7MTH7_9PSED</name>
<accession>A0ACC7MTH7</accession>
<organism evidence="1 2">
    <name type="scientific">Pseudomonas neuropathica</name>
    <dbReference type="NCBI Taxonomy" id="2730425"/>
    <lineage>
        <taxon>Bacteria</taxon>
        <taxon>Pseudomonadati</taxon>
        <taxon>Pseudomonadota</taxon>
        <taxon>Gammaproteobacteria</taxon>
        <taxon>Pseudomonadales</taxon>
        <taxon>Pseudomonadaceae</taxon>
        <taxon>Pseudomonas</taxon>
    </lineage>
</organism>
<reference evidence="1" key="1">
    <citation type="submission" date="2024-11" db="EMBL/GenBank/DDBJ databases">
        <authorList>
            <person name="Lucas J.A."/>
        </authorList>
    </citation>
    <scope>NUCLEOTIDE SEQUENCE</scope>
    <source>
        <strain evidence="1">Z 8.8</strain>
    </source>
</reference>